<dbReference type="STRING" id="29421.B2M20_04595"/>
<dbReference type="GO" id="GO:0008113">
    <property type="term" value="F:peptide-methionine (S)-S-oxide reductase activity"/>
    <property type="evidence" value="ECO:0007669"/>
    <property type="project" value="UniProtKB-UniRule"/>
</dbReference>
<feature type="signal peptide" evidence="5">
    <location>
        <begin position="1"/>
        <end position="32"/>
    </location>
</feature>
<organism evidence="7 8">
    <name type="scientific">Nitrobacter vulgaris</name>
    <dbReference type="NCBI Taxonomy" id="29421"/>
    <lineage>
        <taxon>Bacteria</taxon>
        <taxon>Pseudomonadati</taxon>
        <taxon>Pseudomonadota</taxon>
        <taxon>Alphaproteobacteria</taxon>
        <taxon>Hyphomicrobiales</taxon>
        <taxon>Nitrobacteraceae</taxon>
        <taxon>Nitrobacter</taxon>
    </lineage>
</organism>
<comment type="caution">
    <text evidence="7">The sequence shown here is derived from an EMBL/GenBank/DDBJ whole genome shotgun (WGS) entry which is preliminary data.</text>
</comment>
<keyword evidence="8" id="KW-1185">Reference proteome</keyword>
<evidence type="ECO:0000256" key="4">
    <source>
        <dbReference type="HAMAP-Rule" id="MF_01401"/>
    </source>
</evidence>
<dbReference type="SUPFAM" id="SSF55068">
    <property type="entry name" value="Peptide methionine sulfoxide reductase"/>
    <property type="match status" value="1"/>
</dbReference>
<name>A0A1V4I299_NITVU</name>
<comment type="catalytic activity">
    <reaction evidence="2 4">
        <text>L-methionyl-[protein] + [thioredoxin]-disulfide + H2O = L-methionyl-(S)-S-oxide-[protein] + [thioredoxin]-dithiol</text>
        <dbReference type="Rhea" id="RHEA:14217"/>
        <dbReference type="Rhea" id="RHEA-COMP:10698"/>
        <dbReference type="Rhea" id="RHEA-COMP:10700"/>
        <dbReference type="Rhea" id="RHEA-COMP:12313"/>
        <dbReference type="Rhea" id="RHEA-COMP:12315"/>
        <dbReference type="ChEBI" id="CHEBI:15377"/>
        <dbReference type="ChEBI" id="CHEBI:16044"/>
        <dbReference type="ChEBI" id="CHEBI:29950"/>
        <dbReference type="ChEBI" id="CHEBI:44120"/>
        <dbReference type="ChEBI" id="CHEBI:50058"/>
        <dbReference type="EC" id="1.8.4.11"/>
    </reaction>
</comment>
<evidence type="ECO:0000256" key="2">
    <source>
        <dbReference type="ARBA" id="ARBA00047806"/>
    </source>
</evidence>
<dbReference type="AlphaFoldDB" id="A0A1V4I299"/>
<protein>
    <recommendedName>
        <fullName evidence="4">Peptide methionine sulfoxide reductase MsrA</fullName>
        <shortName evidence="4">Protein-methionine-S-oxide reductase</shortName>
        <ecNumber evidence="4">1.8.4.11</ecNumber>
    </recommendedName>
    <alternativeName>
        <fullName evidence="4">Peptide-methionine (S)-S-oxide reductase</fullName>
        <shortName evidence="4">Peptide Met(O) reductase</shortName>
    </alternativeName>
</protein>
<dbReference type="HAMAP" id="MF_01401">
    <property type="entry name" value="MsrA"/>
    <property type="match status" value="1"/>
</dbReference>
<dbReference type="Pfam" id="PF01625">
    <property type="entry name" value="PMSR"/>
    <property type="match status" value="1"/>
</dbReference>
<accession>A0A1V4I299</accession>
<comment type="similarity">
    <text evidence="4">Belongs to the MsrA Met sulfoxide reductase family.</text>
</comment>
<sequence>MTRNPFGRNAFVAATVVGAVALSGLLSGASRAEDAVIIPPPALDVKAADGIQTAVIAGGCFWGVQGVFQHTAGVVNAVSGYAGGARKTAEYELVSTGTTGHAESVEIKFDPKRISYGKILQIFFSVAHDPTQLNRQGPDTGTQYRSEIFALNDEQKKVADTYIAQLNAARVYNKPIVTRVGTLQGFFPAETYHQDYLTLHPDQPYIASHDLPKIRNLQKVFAPNYLQKPTLVGNARNTN</sequence>
<dbReference type="Gene3D" id="3.30.1060.10">
    <property type="entry name" value="Peptide methionine sulphoxide reductase MsrA"/>
    <property type="match status" value="1"/>
</dbReference>
<reference evidence="7 8" key="1">
    <citation type="submission" date="2017-02" db="EMBL/GenBank/DDBJ databases">
        <title>Genome sequence of the nitrite-oxidizing bacterium Nitrobacter vulgaris strain Ab1.</title>
        <authorList>
            <person name="Mellbye B.L."/>
            <person name="Davis E.W."/>
            <person name="Spieck E."/>
            <person name="Chang J.H."/>
            <person name="Bottomley P.J."/>
            <person name="Sayavedra-Soto L.A."/>
        </authorList>
    </citation>
    <scope>NUCLEOTIDE SEQUENCE [LARGE SCALE GENOMIC DNA]</scope>
    <source>
        <strain evidence="7 8">Ab1</strain>
    </source>
</reference>
<keyword evidence="5" id="KW-0732">Signal</keyword>
<dbReference type="EMBL" id="MWPQ01000019">
    <property type="protein sequence ID" value="OPH83960.1"/>
    <property type="molecule type" value="Genomic_DNA"/>
</dbReference>
<dbReference type="Proteomes" id="UP000189940">
    <property type="component" value="Unassembled WGS sequence"/>
</dbReference>
<dbReference type="PANTHER" id="PTHR43774">
    <property type="entry name" value="PEPTIDE METHIONINE SULFOXIDE REDUCTASE"/>
    <property type="match status" value="1"/>
</dbReference>
<evidence type="ECO:0000256" key="1">
    <source>
        <dbReference type="ARBA" id="ARBA00023002"/>
    </source>
</evidence>
<dbReference type="RefSeq" id="WP_079445920.1">
    <property type="nucleotide sequence ID" value="NZ_MWPQ01000019.1"/>
</dbReference>
<comment type="catalytic activity">
    <reaction evidence="3 4">
        <text>[thioredoxin]-disulfide + L-methionine + H2O = L-methionine (S)-S-oxide + [thioredoxin]-dithiol</text>
        <dbReference type="Rhea" id="RHEA:19993"/>
        <dbReference type="Rhea" id="RHEA-COMP:10698"/>
        <dbReference type="Rhea" id="RHEA-COMP:10700"/>
        <dbReference type="ChEBI" id="CHEBI:15377"/>
        <dbReference type="ChEBI" id="CHEBI:29950"/>
        <dbReference type="ChEBI" id="CHEBI:50058"/>
        <dbReference type="ChEBI" id="CHEBI:57844"/>
        <dbReference type="ChEBI" id="CHEBI:58772"/>
        <dbReference type="EC" id="1.8.4.11"/>
    </reaction>
</comment>
<dbReference type="GO" id="GO:0033744">
    <property type="term" value="F:L-methionine:thioredoxin-disulfide S-oxidoreductase activity"/>
    <property type="evidence" value="ECO:0007669"/>
    <property type="project" value="RHEA"/>
</dbReference>
<evidence type="ECO:0000313" key="7">
    <source>
        <dbReference type="EMBL" id="OPH83960.1"/>
    </source>
</evidence>
<evidence type="ECO:0000313" key="8">
    <source>
        <dbReference type="Proteomes" id="UP000189940"/>
    </source>
</evidence>
<dbReference type="InterPro" id="IPR036509">
    <property type="entry name" value="Met_Sox_Rdtase_MsrA_sf"/>
</dbReference>
<dbReference type="OrthoDB" id="4174719at2"/>
<dbReference type="NCBIfam" id="TIGR00401">
    <property type="entry name" value="msrA"/>
    <property type="match status" value="1"/>
</dbReference>
<gene>
    <name evidence="4" type="primary">msrA</name>
    <name evidence="7" type="ORF">B2M20_04595</name>
</gene>
<dbReference type="PANTHER" id="PTHR43774:SF1">
    <property type="entry name" value="PEPTIDE METHIONINE SULFOXIDE REDUCTASE MSRA 2"/>
    <property type="match status" value="1"/>
</dbReference>
<keyword evidence="1 4" id="KW-0560">Oxidoreductase</keyword>
<dbReference type="EC" id="1.8.4.11" evidence="4"/>
<feature type="active site" evidence="4">
    <location>
        <position position="60"/>
    </location>
</feature>
<feature type="chain" id="PRO_5012212107" description="Peptide methionine sulfoxide reductase MsrA" evidence="5">
    <location>
        <begin position="33"/>
        <end position="239"/>
    </location>
</feature>
<proteinExistence type="inferred from homology"/>
<comment type="function">
    <text evidence="4">Has an important function as a repair enzyme for proteins that have been inactivated by oxidation. Catalyzes the reversible oxidation-reduction of methionine sulfoxide in proteins to methionine.</text>
</comment>
<feature type="domain" description="Peptide methionine sulphoxide reductase MsrA" evidence="6">
    <location>
        <begin position="53"/>
        <end position="205"/>
    </location>
</feature>
<evidence type="ECO:0000256" key="3">
    <source>
        <dbReference type="ARBA" id="ARBA00048782"/>
    </source>
</evidence>
<evidence type="ECO:0000256" key="5">
    <source>
        <dbReference type="SAM" id="SignalP"/>
    </source>
</evidence>
<evidence type="ECO:0000259" key="6">
    <source>
        <dbReference type="Pfam" id="PF01625"/>
    </source>
</evidence>
<dbReference type="InterPro" id="IPR002569">
    <property type="entry name" value="Met_Sox_Rdtase_MsrA_dom"/>
</dbReference>